<dbReference type="PANTHER" id="PTHR43005">
    <property type="entry name" value="BLR7065 PROTEIN"/>
    <property type="match status" value="1"/>
</dbReference>
<evidence type="ECO:0000313" key="11">
    <source>
        <dbReference type="Proteomes" id="UP001172630"/>
    </source>
</evidence>
<comment type="subcellular location">
    <subcellularLocation>
        <location evidence="1 7">Cell membrane</location>
        <topology evidence="1 7">Multi-pass membrane protein</topology>
    </subcellularLocation>
</comment>
<name>A0ABT7KBL3_9HYPH</name>
<keyword evidence="4 7" id="KW-0812">Transmembrane</keyword>
<keyword evidence="6 7" id="KW-0472">Membrane</keyword>
<dbReference type="InterPro" id="IPR000515">
    <property type="entry name" value="MetI-like"/>
</dbReference>
<feature type="transmembrane region" description="Helical" evidence="7">
    <location>
        <begin position="42"/>
        <end position="62"/>
    </location>
</feature>
<evidence type="ECO:0000256" key="2">
    <source>
        <dbReference type="ARBA" id="ARBA00022448"/>
    </source>
</evidence>
<comment type="similarity">
    <text evidence="7">Belongs to the binding-protein-dependent transport system permease family.</text>
</comment>
<feature type="transmembrane region" description="Helical" evidence="7">
    <location>
        <begin position="189"/>
        <end position="213"/>
    </location>
</feature>
<dbReference type="Pfam" id="PF00528">
    <property type="entry name" value="BPD_transp_1"/>
    <property type="match status" value="1"/>
</dbReference>
<evidence type="ECO:0000256" key="8">
    <source>
        <dbReference type="SAM" id="MobiDB-lite"/>
    </source>
</evidence>
<protein>
    <submittedName>
        <fullName evidence="10">Sugar ABC transporter permease</fullName>
    </submittedName>
</protein>
<proteinExistence type="inferred from homology"/>
<evidence type="ECO:0000313" key="10">
    <source>
        <dbReference type="EMBL" id="MDL2405990.1"/>
    </source>
</evidence>
<keyword evidence="3" id="KW-1003">Cell membrane</keyword>
<keyword evidence="5 7" id="KW-1133">Transmembrane helix</keyword>
<keyword evidence="2 7" id="KW-0813">Transport</keyword>
<feature type="domain" description="ABC transmembrane type-1" evidence="9">
    <location>
        <begin position="100"/>
        <end position="315"/>
    </location>
</feature>
<feature type="region of interest" description="Disordered" evidence="8">
    <location>
        <begin position="1"/>
        <end position="24"/>
    </location>
</feature>
<dbReference type="EMBL" id="JARFYN010000010">
    <property type="protein sequence ID" value="MDL2405990.1"/>
    <property type="molecule type" value="Genomic_DNA"/>
</dbReference>
<dbReference type="SUPFAM" id="SSF161098">
    <property type="entry name" value="MetI-like"/>
    <property type="match status" value="1"/>
</dbReference>
<evidence type="ECO:0000256" key="7">
    <source>
        <dbReference type="RuleBase" id="RU363032"/>
    </source>
</evidence>
<keyword evidence="11" id="KW-1185">Reference proteome</keyword>
<dbReference type="Gene3D" id="1.10.3720.10">
    <property type="entry name" value="MetI-like"/>
    <property type="match status" value="1"/>
</dbReference>
<feature type="transmembrane region" description="Helical" evidence="7">
    <location>
        <begin position="104"/>
        <end position="127"/>
    </location>
</feature>
<gene>
    <name evidence="10" type="ORF">PY650_10000</name>
</gene>
<evidence type="ECO:0000256" key="4">
    <source>
        <dbReference type="ARBA" id="ARBA00022692"/>
    </source>
</evidence>
<evidence type="ECO:0000259" key="9">
    <source>
        <dbReference type="PROSITE" id="PS50928"/>
    </source>
</evidence>
<feature type="transmembrane region" description="Helical" evidence="7">
    <location>
        <begin position="134"/>
        <end position="155"/>
    </location>
</feature>
<feature type="transmembrane region" description="Helical" evidence="7">
    <location>
        <begin position="294"/>
        <end position="317"/>
    </location>
</feature>
<dbReference type="PANTHER" id="PTHR43005:SF1">
    <property type="entry name" value="SPERMIDINE_PUTRESCINE TRANSPORT SYSTEM PERMEASE PROTEIN"/>
    <property type="match status" value="1"/>
</dbReference>
<accession>A0ABT7KBL3</accession>
<dbReference type="CDD" id="cd06261">
    <property type="entry name" value="TM_PBP2"/>
    <property type="match status" value="1"/>
</dbReference>
<dbReference type="RefSeq" id="WP_285879012.1">
    <property type="nucleotide sequence ID" value="NZ_JARFYN010000010.1"/>
</dbReference>
<evidence type="ECO:0000256" key="5">
    <source>
        <dbReference type="ARBA" id="ARBA00022989"/>
    </source>
</evidence>
<evidence type="ECO:0000256" key="3">
    <source>
        <dbReference type="ARBA" id="ARBA00022475"/>
    </source>
</evidence>
<comment type="caution">
    <text evidence="10">The sequence shown here is derived from an EMBL/GenBank/DDBJ whole genome shotgun (WGS) entry which is preliminary data.</text>
</comment>
<organism evidence="10 11">
    <name type="scientific">Rhizobium calliandrae</name>
    <dbReference type="NCBI Taxonomy" id="1312182"/>
    <lineage>
        <taxon>Bacteria</taxon>
        <taxon>Pseudomonadati</taxon>
        <taxon>Pseudomonadota</taxon>
        <taxon>Alphaproteobacteria</taxon>
        <taxon>Hyphomicrobiales</taxon>
        <taxon>Rhizobiaceae</taxon>
        <taxon>Rhizobium/Agrobacterium group</taxon>
        <taxon>Rhizobium</taxon>
    </lineage>
</organism>
<evidence type="ECO:0000256" key="6">
    <source>
        <dbReference type="ARBA" id="ARBA00023136"/>
    </source>
</evidence>
<dbReference type="PROSITE" id="PS50928">
    <property type="entry name" value="ABC_TM1"/>
    <property type="match status" value="1"/>
</dbReference>
<dbReference type="InterPro" id="IPR035906">
    <property type="entry name" value="MetI-like_sf"/>
</dbReference>
<sequence length="324" mass="34816">MASRVLSPTRGAAGVQQSPSPRIGSQLRQATVHRRQLGQTPAALILIAPVIVLFAIAVIYPLEETIRLSLWDIQGLKKPTFVGFGNYIKLFADPAFRNTLVTTLIFTLGTTAVSVGIGWVLAMLCAFAPRETAIFRAMIFAAFGISEAVSGYIWIGIYRPDTGGLLNSIIQWFGMPGFAHAWLGDANTALWALMVAAAWSGVGLPLMLIFAAIQAIPKSVLEAAYMDGAKPLSTMRHIMAPLSMPGVRVAVFINLLTALRAFDIIYILTGGGPVRSTETVGYFMYRESMTQFKLGYGAAATVILLIAVLIVSIPAILQRTAGAR</sequence>
<reference evidence="10" key="1">
    <citation type="submission" date="2023-06" db="EMBL/GenBank/DDBJ databases">
        <title>Phylogenetic Diversity of Rhizobium strains.</title>
        <authorList>
            <person name="Moura F.T."/>
            <person name="Helene L.C.F."/>
            <person name="Hungria M."/>
        </authorList>
    </citation>
    <scope>NUCLEOTIDE SEQUENCE</scope>
    <source>
        <strain evidence="10">CCGE524</strain>
    </source>
</reference>
<evidence type="ECO:0000256" key="1">
    <source>
        <dbReference type="ARBA" id="ARBA00004651"/>
    </source>
</evidence>
<feature type="transmembrane region" description="Helical" evidence="7">
    <location>
        <begin position="246"/>
        <end position="268"/>
    </location>
</feature>
<dbReference type="Proteomes" id="UP001172630">
    <property type="component" value="Unassembled WGS sequence"/>
</dbReference>